<keyword evidence="4" id="KW-0444">Lipid biosynthesis</keyword>
<sequence>MSWYGLFHFLFKMHYKFYYRVEIIDAYHVPKDGPVILCCNHTSNWDPPLLGVSCPRKIRYMAKEELFKIPVVGFLLRQFGTYPVQRGSGDRAAIRKTLELLKENQVIGIFPEGTRSKTGELGPGKPGAAMFALKSDAAVIPVAIVGSYKRLFGTIKIRFGQPIELESYRQQKITSKQMEEVTQIIMDHIGRLIRQERSVS</sequence>
<dbReference type="Proteomes" id="UP000830167">
    <property type="component" value="Chromosome"/>
</dbReference>
<evidence type="ECO:0000313" key="6">
    <source>
        <dbReference type="EMBL" id="UOF89746.1"/>
    </source>
</evidence>
<dbReference type="EC" id="2.3.1.51" evidence="4"/>
<evidence type="ECO:0000259" key="5">
    <source>
        <dbReference type="SMART" id="SM00563"/>
    </source>
</evidence>
<dbReference type="EMBL" id="CP089291">
    <property type="protein sequence ID" value="UOF89746.1"/>
    <property type="molecule type" value="Genomic_DNA"/>
</dbReference>
<evidence type="ECO:0000313" key="7">
    <source>
        <dbReference type="Proteomes" id="UP000830167"/>
    </source>
</evidence>
<protein>
    <recommendedName>
        <fullName evidence="4">1-acyl-sn-glycerol-3-phosphate acyltransferase</fullName>
        <ecNumber evidence="4">2.3.1.51</ecNumber>
    </recommendedName>
</protein>
<feature type="domain" description="Phospholipid/glycerol acyltransferase" evidence="5">
    <location>
        <begin position="35"/>
        <end position="147"/>
    </location>
</feature>
<comment type="similarity">
    <text evidence="1 4">Belongs to the 1-acyl-sn-glycerol-3-phosphate acyltransferase family.</text>
</comment>
<name>A0ABY4CJW4_9BACL</name>
<reference evidence="6" key="1">
    <citation type="submission" date="2021-12" db="EMBL/GenBank/DDBJ databases">
        <title>Alicyclobacillaceae gen. nov., sp. nov., isolated from chalcocite enrichment system.</title>
        <authorList>
            <person name="Jiang Z."/>
        </authorList>
    </citation>
    <scope>NUCLEOTIDE SEQUENCE</scope>
    <source>
        <strain evidence="6">MYW30-H2</strain>
    </source>
</reference>
<dbReference type="CDD" id="cd07989">
    <property type="entry name" value="LPLAT_AGPAT-like"/>
    <property type="match status" value="1"/>
</dbReference>
<dbReference type="PANTHER" id="PTHR10434:SF11">
    <property type="entry name" value="1-ACYL-SN-GLYCEROL-3-PHOSPHATE ACYLTRANSFERASE"/>
    <property type="match status" value="1"/>
</dbReference>
<gene>
    <name evidence="6" type="ORF">LSG31_17965</name>
</gene>
<dbReference type="Pfam" id="PF01553">
    <property type="entry name" value="Acyltransferase"/>
    <property type="match status" value="1"/>
</dbReference>
<organism evidence="6 7">
    <name type="scientific">Fodinisporobacter ferrooxydans</name>
    <dbReference type="NCBI Taxonomy" id="2901836"/>
    <lineage>
        <taxon>Bacteria</taxon>
        <taxon>Bacillati</taxon>
        <taxon>Bacillota</taxon>
        <taxon>Bacilli</taxon>
        <taxon>Bacillales</taxon>
        <taxon>Alicyclobacillaceae</taxon>
        <taxon>Fodinisporobacter</taxon>
    </lineage>
</organism>
<dbReference type="InterPro" id="IPR002123">
    <property type="entry name" value="Plipid/glycerol_acylTrfase"/>
</dbReference>
<dbReference type="NCBIfam" id="TIGR00530">
    <property type="entry name" value="AGP_acyltrn"/>
    <property type="match status" value="1"/>
</dbReference>
<dbReference type="PANTHER" id="PTHR10434">
    <property type="entry name" value="1-ACYL-SN-GLYCEROL-3-PHOSPHATE ACYLTRANSFERASE"/>
    <property type="match status" value="1"/>
</dbReference>
<comment type="catalytic activity">
    <reaction evidence="4">
        <text>a 1-acyl-sn-glycero-3-phosphate + an acyl-CoA = a 1,2-diacyl-sn-glycero-3-phosphate + CoA</text>
        <dbReference type="Rhea" id="RHEA:19709"/>
        <dbReference type="ChEBI" id="CHEBI:57287"/>
        <dbReference type="ChEBI" id="CHEBI:57970"/>
        <dbReference type="ChEBI" id="CHEBI:58342"/>
        <dbReference type="ChEBI" id="CHEBI:58608"/>
        <dbReference type="EC" id="2.3.1.51"/>
    </reaction>
</comment>
<keyword evidence="3 4" id="KW-0012">Acyltransferase</keyword>
<dbReference type="SMART" id="SM00563">
    <property type="entry name" value="PlsC"/>
    <property type="match status" value="1"/>
</dbReference>
<comment type="domain">
    <text evidence="4">The HXXXXD motif is essential for acyltransferase activity and may constitute the binding site for the phosphate moiety of the glycerol-3-phosphate.</text>
</comment>
<keyword evidence="4" id="KW-0594">Phospholipid biosynthesis</keyword>
<proteinExistence type="inferred from homology"/>
<dbReference type="SUPFAM" id="SSF69593">
    <property type="entry name" value="Glycerol-3-phosphate (1)-acyltransferase"/>
    <property type="match status" value="1"/>
</dbReference>
<dbReference type="RefSeq" id="WP_347436437.1">
    <property type="nucleotide sequence ID" value="NZ_CP089291.1"/>
</dbReference>
<evidence type="ECO:0000256" key="4">
    <source>
        <dbReference type="RuleBase" id="RU361267"/>
    </source>
</evidence>
<dbReference type="InterPro" id="IPR004552">
    <property type="entry name" value="AGP_acyltrans"/>
</dbReference>
<keyword evidence="7" id="KW-1185">Reference proteome</keyword>
<evidence type="ECO:0000256" key="2">
    <source>
        <dbReference type="ARBA" id="ARBA00022679"/>
    </source>
</evidence>
<keyword evidence="4" id="KW-1208">Phospholipid metabolism</keyword>
<keyword evidence="4" id="KW-0443">Lipid metabolism</keyword>
<accession>A0ABY4CJW4</accession>
<keyword evidence="2 4" id="KW-0808">Transferase</keyword>
<dbReference type="GO" id="GO:0016746">
    <property type="term" value="F:acyltransferase activity"/>
    <property type="evidence" value="ECO:0007669"/>
    <property type="project" value="UniProtKB-KW"/>
</dbReference>
<evidence type="ECO:0000256" key="1">
    <source>
        <dbReference type="ARBA" id="ARBA00008655"/>
    </source>
</evidence>
<evidence type="ECO:0000256" key="3">
    <source>
        <dbReference type="ARBA" id="ARBA00023315"/>
    </source>
</evidence>